<evidence type="ECO:0000256" key="1">
    <source>
        <dbReference type="ARBA" id="ARBA00006739"/>
    </source>
</evidence>
<accession>A0ABP7EV72</accession>
<name>A0ABP7EV72_9SPHN</name>
<protein>
    <recommendedName>
        <fullName evidence="4">Glycosyltransferase 2-like domain-containing protein</fullName>
    </recommendedName>
</protein>
<gene>
    <name evidence="5" type="ORF">GCM10022268_33330</name>
</gene>
<proteinExistence type="inferred from homology"/>
<dbReference type="InterPro" id="IPR001173">
    <property type="entry name" value="Glyco_trans_2-like"/>
</dbReference>
<sequence length="336" mass="36341">MRRGQHRVIDISLILCTRDRCARLDATLASITRAVAAAPGLVVEVVIVDNGSTDATPARLAAWRADQSFPVVLLNEPRPGLSRARNRGLATARGRIVAMTDDDCVLHADHLAGLAACFAEVAGPAIIGGRILPGDPADLPVTVKLEDHPMIAAPRAFPGGFVMGANLAFTADVVTRIGPFDERFGAGAPFVAAEDTDFLFRALGQGIPVRYDPRFTVDHHHGRRDEATVARLLAGYSFGDGALYAKHRRDPRIRTAIGQDLRDLWLDIADPVPPCGGIHRFYLFRLRHKLAGFRAYWRTGRGHAPAGTRSDSREALKTASCQKNAKNVVDARSALP</sequence>
<dbReference type="EMBL" id="BAABBF010000011">
    <property type="protein sequence ID" value="GAA3722496.1"/>
    <property type="molecule type" value="Genomic_DNA"/>
</dbReference>
<evidence type="ECO:0000259" key="4">
    <source>
        <dbReference type="Pfam" id="PF00535"/>
    </source>
</evidence>
<evidence type="ECO:0000313" key="5">
    <source>
        <dbReference type="EMBL" id="GAA3722496.1"/>
    </source>
</evidence>
<keyword evidence="6" id="KW-1185">Reference proteome</keyword>
<dbReference type="InterPro" id="IPR029044">
    <property type="entry name" value="Nucleotide-diphossugar_trans"/>
</dbReference>
<comment type="caution">
    <text evidence="5">The sequence shown here is derived from an EMBL/GenBank/DDBJ whole genome shotgun (WGS) entry which is preliminary data.</text>
</comment>
<dbReference type="PANTHER" id="PTHR43179">
    <property type="entry name" value="RHAMNOSYLTRANSFERASE WBBL"/>
    <property type="match status" value="1"/>
</dbReference>
<reference evidence="6" key="1">
    <citation type="journal article" date="2019" name="Int. J. Syst. Evol. Microbiol.">
        <title>The Global Catalogue of Microorganisms (GCM) 10K type strain sequencing project: providing services to taxonomists for standard genome sequencing and annotation.</title>
        <authorList>
            <consortium name="The Broad Institute Genomics Platform"/>
            <consortium name="The Broad Institute Genome Sequencing Center for Infectious Disease"/>
            <person name="Wu L."/>
            <person name="Ma J."/>
        </authorList>
    </citation>
    <scope>NUCLEOTIDE SEQUENCE [LARGE SCALE GENOMIC DNA]</scope>
    <source>
        <strain evidence="6">JCM 17498</strain>
    </source>
</reference>
<evidence type="ECO:0000256" key="3">
    <source>
        <dbReference type="ARBA" id="ARBA00022679"/>
    </source>
</evidence>
<dbReference type="Pfam" id="PF00535">
    <property type="entry name" value="Glycos_transf_2"/>
    <property type="match status" value="1"/>
</dbReference>
<keyword evidence="3" id="KW-0808">Transferase</keyword>
<dbReference type="Proteomes" id="UP001500523">
    <property type="component" value="Unassembled WGS sequence"/>
</dbReference>
<dbReference type="Gene3D" id="3.90.550.10">
    <property type="entry name" value="Spore Coat Polysaccharide Biosynthesis Protein SpsA, Chain A"/>
    <property type="match status" value="1"/>
</dbReference>
<evidence type="ECO:0000256" key="2">
    <source>
        <dbReference type="ARBA" id="ARBA00022676"/>
    </source>
</evidence>
<organism evidence="5 6">
    <name type="scientific">Sphingomonas cynarae</name>
    <dbReference type="NCBI Taxonomy" id="930197"/>
    <lineage>
        <taxon>Bacteria</taxon>
        <taxon>Pseudomonadati</taxon>
        <taxon>Pseudomonadota</taxon>
        <taxon>Alphaproteobacteria</taxon>
        <taxon>Sphingomonadales</taxon>
        <taxon>Sphingomonadaceae</taxon>
        <taxon>Sphingomonas</taxon>
    </lineage>
</organism>
<evidence type="ECO:0000313" key="6">
    <source>
        <dbReference type="Proteomes" id="UP001500523"/>
    </source>
</evidence>
<dbReference type="CDD" id="cd00761">
    <property type="entry name" value="Glyco_tranf_GTA_type"/>
    <property type="match status" value="1"/>
</dbReference>
<dbReference type="PANTHER" id="PTHR43179:SF12">
    <property type="entry name" value="GALACTOFURANOSYLTRANSFERASE GLFT2"/>
    <property type="match status" value="1"/>
</dbReference>
<feature type="domain" description="Glycosyltransferase 2-like" evidence="4">
    <location>
        <begin position="12"/>
        <end position="119"/>
    </location>
</feature>
<dbReference type="SUPFAM" id="SSF53448">
    <property type="entry name" value="Nucleotide-diphospho-sugar transferases"/>
    <property type="match status" value="1"/>
</dbReference>
<keyword evidence="2" id="KW-0328">Glycosyltransferase</keyword>
<comment type="similarity">
    <text evidence="1">Belongs to the glycosyltransferase 2 family.</text>
</comment>